<dbReference type="Gene3D" id="3.60.15.10">
    <property type="entry name" value="Ribonuclease Z/Hydroxyacylglutathione hydrolase-like"/>
    <property type="match status" value="1"/>
</dbReference>
<evidence type="ECO:0000256" key="6">
    <source>
        <dbReference type="ARBA" id="ARBA00031044"/>
    </source>
</evidence>
<feature type="domain" description="Metallo-beta-lactamase" evidence="7">
    <location>
        <begin position="11"/>
        <end position="166"/>
    </location>
</feature>
<dbReference type="STRING" id="1121393.SAMN02745216_05093"/>
<dbReference type="SMART" id="SM00849">
    <property type="entry name" value="Lactamase_B"/>
    <property type="match status" value="1"/>
</dbReference>
<protein>
    <recommendedName>
        <fullName evidence="2">hydroxyacylglutathione hydrolase</fullName>
        <ecNumber evidence="2">3.1.2.6</ecNumber>
    </recommendedName>
    <alternativeName>
        <fullName evidence="6">Glyoxalase II</fullName>
    </alternativeName>
</protein>
<dbReference type="InterPro" id="IPR050110">
    <property type="entry name" value="Glyoxalase_II_hydrolase"/>
</dbReference>
<gene>
    <name evidence="8" type="ORF">SAMN02745216_05093</name>
</gene>
<evidence type="ECO:0000313" key="9">
    <source>
        <dbReference type="Proteomes" id="UP000183994"/>
    </source>
</evidence>
<dbReference type="PROSITE" id="PS50896">
    <property type="entry name" value="LISH"/>
    <property type="match status" value="1"/>
</dbReference>
<dbReference type="EMBL" id="FQZU01000064">
    <property type="protein sequence ID" value="SHL37805.1"/>
    <property type="molecule type" value="Genomic_DNA"/>
</dbReference>
<sequence>MQVDQFRYGPDNLAYVLSSDFKAIAIDPGAVSDIMICLEEKALELVYVATTHSHPDHVTGAQDILSATEATFLDNHTLRQKEIIKLGKEVIQVYHTPGHTHDSLCFYAAPYEEEGAGYTSPGYLISGDTLFNGTVGNCFSGNFKAFYKSIKSLMTLPKDTIIYAGHDYVQDSIAFARTLEPDNPYFDDYLKKYDYTHVFSTLEDETKVNPYLRFNAPDLVKLMENKGLSTRTEFERWDAVMHLG</sequence>
<proteinExistence type="predicted"/>
<dbReference type="SUPFAM" id="SSF56281">
    <property type="entry name" value="Metallo-hydrolase/oxidoreductase"/>
    <property type="match status" value="1"/>
</dbReference>
<dbReference type="GO" id="GO:0046872">
    <property type="term" value="F:metal ion binding"/>
    <property type="evidence" value="ECO:0007669"/>
    <property type="project" value="UniProtKB-KW"/>
</dbReference>
<dbReference type="InterPro" id="IPR006594">
    <property type="entry name" value="LisH"/>
</dbReference>
<name>A0A1M7A563_9BACT</name>
<evidence type="ECO:0000256" key="1">
    <source>
        <dbReference type="ARBA" id="ARBA00004963"/>
    </source>
</evidence>
<evidence type="ECO:0000256" key="5">
    <source>
        <dbReference type="ARBA" id="ARBA00022833"/>
    </source>
</evidence>
<dbReference type="InterPro" id="IPR036866">
    <property type="entry name" value="RibonucZ/Hydroxyglut_hydro"/>
</dbReference>
<evidence type="ECO:0000259" key="7">
    <source>
        <dbReference type="SMART" id="SM00849"/>
    </source>
</evidence>
<accession>A0A1M7A563</accession>
<dbReference type="AlphaFoldDB" id="A0A1M7A563"/>
<evidence type="ECO:0000313" key="8">
    <source>
        <dbReference type="EMBL" id="SHL37805.1"/>
    </source>
</evidence>
<dbReference type="Pfam" id="PF16123">
    <property type="entry name" value="HAGH_C"/>
    <property type="match status" value="1"/>
</dbReference>
<dbReference type="PANTHER" id="PTHR43705">
    <property type="entry name" value="HYDROXYACYLGLUTATHIONE HYDROLASE"/>
    <property type="match status" value="1"/>
</dbReference>
<keyword evidence="4 8" id="KW-0378">Hydrolase</keyword>
<dbReference type="GO" id="GO:0004416">
    <property type="term" value="F:hydroxyacylglutathione hydrolase activity"/>
    <property type="evidence" value="ECO:0007669"/>
    <property type="project" value="UniProtKB-EC"/>
</dbReference>
<keyword evidence="9" id="KW-1185">Reference proteome</keyword>
<evidence type="ECO:0000256" key="3">
    <source>
        <dbReference type="ARBA" id="ARBA00022723"/>
    </source>
</evidence>
<evidence type="ECO:0000256" key="2">
    <source>
        <dbReference type="ARBA" id="ARBA00011917"/>
    </source>
</evidence>
<evidence type="ECO:0000256" key="4">
    <source>
        <dbReference type="ARBA" id="ARBA00022801"/>
    </source>
</evidence>
<dbReference type="InterPro" id="IPR001279">
    <property type="entry name" value="Metallo-B-lactamas"/>
</dbReference>
<organism evidence="8 9">
    <name type="scientific">Desulfatibacillum alkenivorans DSM 16219</name>
    <dbReference type="NCBI Taxonomy" id="1121393"/>
    <lineage>
        <taxon>Bacteria</taxon>
        <taxon>Pseudomonadati</taxon>
        <taxon>Thermodesulfobacteriota</taxon>
        <taxon>Desulfobacteria</taxon>
        <taxon>Desulfobacterales</taxon>
        <taxon>Desulfatibacillaceae</taxon>
        <taxon>Desulfatibacillum</taxon>
    </lineage>
</organism>
<comment type="pathway">
    <text evidence="1">Secondary metabolite metabolism; methylglyoxal degradation; (R)-lactate from methylglyoxal: step 2/2.</text>
</comment>
<dbReference type="EC" id="3.1.2.6" evidence="2"/>
<dbReference type="Pfam" id="PF00753">
    <property type="entry name" value="Lactamase_B"/>
    <property type="match status" value="2"/>
</dbReference>
<dbReference type="OrthoDB" id="9802248at2"/>
<keyword evidence="3" id="KW-0479">Metal-binding</keyword>
<reference evidence="9" key="1">
    <citation type="submission" date="2016-11" db="EMBL/GenBank/DDBJ databases">
        <authorList>
            <person name="Varghese N."/>
            <person name="Submissions S."/>
        </authorList>
    </citation>
    <scope>NUCLEOTIDE SEQUENCE [LARGE SCALE GENOMIC DNA]</scope>
    <source>
        <strain evidence="9">DSM 16219</strain>
    </source>
</reference>
<dbReference type="RefSeq" id="WP_073479062.1">
    <property type="nucleotide sequence ID" value="NZ_FQZU01000064.1"/>
</dbReference>
<keyword evidence="5" id="KW-0862">Zinc</keyword>
<dbReference type="PANTHER" id="PTHR43705:SF1">
    <property type="entry name" value="HYDROXYACYLGLUTATHIONE HYDROLASE GLOB"/>
    <property type="match status" value="1"/>
</dbReference>
<dbReference type="Proteomes" id="UP000183994">
    <property type="component" value="Unassembled WGS sequence"/>
</dbReference>
<dbReference type="InterPro" id="IPR032282">
    <property type="entry name" value="HAGH_C"/>
</dbReference>